<reference evidence="3" key="1">
    <citation type="submission" date="2013-03" db="EMBL/GenBank/DDBJ databases">
        <title>The Genome Sequence of Anopheles christyi ACHKN1017.</title>
        <authorList>
            <consortium name="The Broad Institute Genomics Platform"/>
            <person name="Neafsey D.E."/>
            <person name="Besansky N."/>
            <person name="Walker B."/>
            <person name="Young S.K."/>
            <person name="Zeng Q."/>
            <person name="Gargeya S."/>
            <person name="Fitzgerald M."/>
            <person name="Haas B."/>
            <person name="Abouelleil A."/>
            <person name="Allen A.W."/>
            <person name="Alvarado L."/>
            <person name="Arachchi H.M."/>
            <person name="Berlin A.M."/>
            <person name="Chapman S.B."/>
            <person name="Gainer-Dewar J."/>
            <person name="Goldberg J."/>
            <person name="Griggs A."/>
            <person name="Gujja S."/>
            <person name="Hansen M."/>
            <person name="Howarth C."/>
            <person name="Imamovic A."/>
            <person name="Ireland A."/>
            <person name="Larimer J."/>
            <person name="McCowan C."/>
            <person name="Murphy C."/>
            <person name="Pearson M."/>
            <person name="Poon T.W."/>
            <person name="Priest M."/>
            <person name="Roberts A."/>
            <person name="Saif S."/>
            <person name="Shea T."/>
            <person name="Sisk P."/>
            <person name="Sykes S."/>
            <person name="Wortman J."/>
            <person name="Nusbaum C."/>
            <person name="Birren B."/>
        </authorList>
    </citation>
    <scope>NUCLEOTIDE SEQUENCE [LARGE SCALE GENOMIC DNA]</scope>
    <source>
        <strain evidence="3">ACHKN1017</strain>
    </source>
</reference>
<dbReference type="EnsemblMetazoa" id="ACHR010164-RA">
    <property type="protein sequence ID" value="ACHR010164-PA"/>
    <property type="gene ID" value="ACHR010164"/>
</dbReference>
<accession>A0A182KHC6</accession>
<evidence type="ECO:0000256" key="1">
    <source>
        <dbReference type="SAM" id="MobiDB-lite"/>
    </source>
</evidence>
<feature type="region of interest" description="Disordered" evidence="1">
    <location>
        <begin position="1"/>
        <end position="114"/>
    </location>
</feature>
<evidence type="ECO:0000313" key="2">
    <source>
        <dbReference type="EnsemblMetazoa" id="ACHR010164-PA"/>
    </source>
</evidence>
<organism evidence="2 3">
    <name type="scientific">Anopheles christyi</name>
    <dbReference type="NCBI Taxonomy" id="43041"/>
    <lineage>
        <taxon>Eukaryota</taxon>
        <taxon>Metazoa</taxon>
        <taxon>Ecdysozoa</taxon>
        <taxon>Arthropoda</taxon>
        <taxon>Hexapoda</taxon>
        <taxon>Insecta</taxon>
        <taxon>Pterygota</taxon>
        <taxon>Neoptera</taxon>
        <taxon>Endopterygota</taxon>
        <taxon>Diptera</taxon>
        <taxon>Nematocera</taxon>
        <taxon>Culicoidea</taxon>
        <taxon>Culicidae</taxon>
        <taxon>Anophelinae</taxon>
        <taxon>Anopheles</taxon>
    </lineage>
</organism>
<feature type="compositionally biased region" description="Basic and acidic residues" evidence="1">
    <location>
        <begin position="105"/>
        <end position="114"/>
    </location>
</feature>
<dbReference type="AlphaFoldDB" id="A0A182KHC6"/>
<protein>
    <submittedName>
        <fullName evidence="2">Uncharacterized protein</fullName>
    </submittedName>
</protein>
<proteinExistence type="predicted"/>
<feature type="compositionally biased region" description="Low complexity" evidence="1">
    <location>
        <begin position="217"/>
        <end position="236"/>
    </location>
</feature>
<feature type="compositionally biased region" description="Low complexity" evidence="1">
    <location>
        <begin position="20"/>
        <end position="33"/>
    </location>
</feature>
<dbReference type="STRING" id="43041.A0A182KHC6"/>
<reference evidence="2" key="2">
    <citation type="submission" date="2020-05" db="UniProtKB">
        <authorList>
            <consortium name="EnsemblMetazoa"/>
        </authorList>
    </citation>
    <scope>IDENTIFICATION</scope>
    <source>
        <strain evidence="2">ACHKN1017</strain>
    </source>
</reference>
<dbReference type="Proteomes" id="UP000075881">
    <property type="component" value="Unassembled WGS sequence"/>
</dbReference>
<keyword evidence="3" id="KW-1185">Reference proteome</keyword>
<feature type="compositionally biased region" description="Low complexity" evidence="1">
    <location>
        <begin position="180"/>
        <end position="200"/>
    </location>
</feature>
<evidence type="ECO:0000313" key="3">
    <source>
        <dbReference type="Proteomes" id="UP000075881"/>
    </source>
</evidence>
<sequence>TTNAIRQALKRKLENTAEKAPSSTASSPSSSGSFVTPNHSDASEDESDLPPRKRQYVRNPDQLESHAALQKQLHQLHHKQQQQALLSGSGAPTPPPSEFSGSEDETTKSGSDEERCYFQGAPQRESVIMRINKDGSCTKTPASEAEAGCAGAEGTSGALNIFRSYKFKMGPRMSPPPPTTVSVSPSSNMTSSSSSFSPLPVEVQPHEAESRMVQDLSTTSKTPVPVFTSSSTVTVSGKRKKKESTNSSFSANLSQPILPKVLPSSSNLGSHASLPAIAPKITASPATAPQFILATQNGYIIVPQQMSHNLLVATAAPPSAVSETRPKSQPAATVPTGKDESKAPEQRNQTSVYERREPHSTIIIIN</sequence>
<feature type="region of interest" description="Disordered" evidence="1">
    <location>
        <begin position="319"/>
        <end position="359"/>
    </location>
</feature>
<feature type="region of interest" description="Disordered" evidence="1">
    <location>
        <begin position="215"/>
        <end position="251"/>
    </location>
</feature>
<name>A0A182KHC6_9DIPT</name>
<feature type="region of interest" description="Disordered" evidence="1">
    <location>
        <begin position="172"/>
        <end position="200"/>
    </location>
</feature>
<dbReference type="VEuPathDB" id="VectorBase:ACHR010164"/>